<dbReference type="NCBIfam" id="TIGR01180">
    <property type="entry name" value="aman2_put"/>
    <property type="match status" value="1"/>
</dbReference>
<dbReference type="GO" id="GO:0006516">
    <property type="term" value="P:glycoprotein catabolic process"/>
    <property type="evidence" value="ECO:0007669"/>
    <property type="project" value="TreeGrafter"/>
</dbReference>
<dbReference type="Gene3D" id="2.70.98.10">
    <property type="match status" value="1"/>
</dbReference>
<dbReference type="GO" id="GO:0005829">
    <property type="term" value="C:cytosol"/>
    <property type="evidence" value="ECO:0007669"/>
    <property type="project" value="TreeGrafter"/>
</dbReference>
<dbReference type="InterPro" id="IPR050883">
    <property type="entry name" value="PNGase"/>
</dbReference>
<feature type="domain" description="Glycosyl hydrolase family 92" evidence="1">
    <location>
        <begin position="476"/>
        <end position="987"/>
    </location>
</feature>
<dbReference type="GO" id="GO:0030246">
    <property type="term" value="F:carbohydrate binding"/>
    <property type="evidence" value="ECO:0007669"/>
    <property type="project" value="InterPro"/>
</dbReference>
<dbReference type="InterPro" id="IPR008928">
    <property type="entry name" value="6-hairpin_glycosidase_sf"/>
</dbReference>
<evidence type="ECO:0000313" key="4">
    <source>
        <dbReference type="Proteomes" id="UP000274786"/>
    </source>
</evidence>
<dbReference type="InterPro" id="IPR005887">
    <property type="entry name" value="GH92_a_mannosidase_put"/>
</dbReference>
<protein>
    <submittedName>
        <fullName evidence="3">Putative alpha-1,2-mannosidase</fullName>
    </submittedName>
</protein>
<feature type="domain" description="Glycosyl hydrolase family 92 N-terminal" evidence="2">
    <location>
        <begin position="253"/>
        <end position="470"/>
    </location>
</feature>
<dbReference type="PANTHER" id="PTHR12143:SF43">
    <property type="entry name" value="PUTATIVE-RELATED"/>
    <property type="match status" value="1"/>
</dbReference>
<evidence type="ECO:0000259" key="1">
    <source>
        <dbReference type="Pfam" id="PF07971"/>
    </source>
</evidence>
<dbReference type="Gene3D" id="1.20.1050.60">
    <property type="entry name" value="alpha-1,2-mannosidase"/>
    <property type="match status" value="1"/>
</dbReference>
<dbReference type="Pfam" id="PF07971">
    <property type="entry name" value="Glyco_hydro_92"/>
    <property type="match status" value="1"/>
</dbReference>
<dbReference type="Proteomes" id="UP000274786">
    <property type="component" value="Unassembled WGS sequence"/>
</dbReference>
<evidence type="ECO:0000259" key="2">
    <source>
        <dbReference type="Pfam" id="PF17678"/>
    </source>
</evidence>
<dbReference type="EMBL" id="RCDC01000004">
    <property type="protein sequence ID" value="RLK57209.1"/>
    <property type="molecule type" value="Genomic_DNA"/>
</dbReference>
<dbReference type="GO" id="GO:0005975">
    <property type="term" value="P:carbohydrate metabolic process"/>
    <property type="evidence" value="ECO:0007669"/>
    <property type="project" value="InterPro"/>
</dbReference>
<dbReference type="InterPro" id="IPR014718">
    <property type="entry name" value="GH-type_carb-bd"/>
</dbReference>
<proteinExistence type="predicted"/>
<dbReference type="Gene3D" id="1.20.1610.10">
    <property type="entry name" value="alpha-1,2-mannosidases domains"/>
    <property type="match status" value="1"/>
</dbReference>
<dbReference type="Gene3D" id="3.30.2080.10">
    <property type="entry name" value="GH92 mannosidase domain"/>
    <property type="match status" value="1"/>
</dbReference>
<comment type="caution">
    <text evidence="3">The sequence shown here is derived from an EMBL/GenBank/DDBJ whole genome shotgun (WGS) entry which is preliminary data.</text>
</comment>
<dbReference type="Pfam" id="PF17678">
    <property type="entry name" value="Glyco_hydro_92N"/>
    <property type="match status" value="1"/>
</dbReference>
<name>A0A498CGR3_9GAMM</name>
<sequence length="1144" mass="123055">MAGATPSAVAIDAGPACRLPSPGDPCMTLSDLRPVRRALPLALALACVSIALPAAAQGLQTSFEPGQPAPAAAAGDGALQVRIGSGPAAPYAAKPGVGYSGLHALHYASAGGQARRQLFTTDLAIEADTTLSWLVLPEIVGKDTVASTYVSLDLVLDDGTRVSASAARDHHGVALGARAQGDSKTLYPQQWARKAVRLGDTPALRGRRVVALEVEVASADGAPVAGWIDDVRLDTQPRSTPQRPSDWVLTTRGTQANGTFSRGNNFPATAVPHGFNFWTPVTDAGSLTWLYRWNEQNDAANRPALQALALSHQPSPWMGDRQTFQVMPSATRGVPEADRSKRALSFSRENEQARPYRYDVRFDNGIAASIAPTDHAAVFRFAFPEGGDANLLFDNVDARGGLTLDAATQTLSGYTDTRSGLSTGATRMYVVASFDRPWRSSGTVKTGRPTGYIKFDAGAERRVTMRIATSLISVEQARHNLALEVAAADDVDRVAARAQEAWDQRLARFDVGDASDDQKTTLYSNLYRLYLYPNSGHENAGTAAAPDWRYASQASASDENTDGSATRSFAPVRDGKVYVNNGFWDTFRTTWPAYALFTKDDAGALVQGFIEQYRAGGWVARWSSPGYADLMVGTSSDVAFADAWLKGIGGFDPQEAYAAALKNATVVPPDRHVGRKGMDRSTFRGYATADVHEGMSWTMEGALNDFGVANMAEVLAKQADTPAARERYATEADYFRHRAGTYATLFDPAAGFFQGRKPDGSWRLDAKDYDPRVWGHDYTESNGWTFAFTAAHDGEGLAALYGGRAQLAAKLDTFFATPETADAAFAGSYGGTIHEMTEARDVRMGMYAHSNQPAHHIPWMYLYAGQPWKTQQHVREILSRLYLGSEIGQGYPGDEDNGETSAWYLFASLGIYPLRMGAPEYVIGSPLFRHARVALQGGAVLTVNAPENSATNIYVQSLKVNGTPWTKTWLPHELLAKGATLDFVMGPEPSRWGTGPDDAPRSLTARGQQPSLLHDLLGSGATAQLGDGRAAAAVIDDDAATALPLGVSSTITFSNVAAGTPAMYTLTSGNGPIRGGEWTLEARTTGGRWVQVDQRRGEAFAWAMQTRPFRIAQPGRYAEYRLRIGAPGRLQLAEVELLAPAATR</sequence>
<dbReference type="GO" id="GO:0000224">
    <property type="term" value="F:peptide-N4-(N-acetyl-beta-glucosaminyl)asparagine amidase activity"/>
    <property type="evidence" value="ECO:0007669"/>
    <property type="project" value="TreeGrafter"/>
</dbReference>
<dbReference type="FunFam" id="1.20.1050.60:FF:000001">
    <property type="entry name" value="Putative alpha-1,2-mannosidase"/>
    <property type="match status" value="1"/>
</dbReference>
<gene>
    <name evidence="3" type="ORF">BCL79_1614</name>
</gene>
<dbReference type="PANTHER" id="PTHR12143">
    <property type="entry name" value="PEPTIDE N-GLYCANASE PNGASE -RELATED"/>
    <property type="match status" value="1"/>
</dbReference>
<dbReference type="FunFam" id="3.30.2080.10:FF:000001">
    <property type="entry name" value="Alpha-1,2-mannosidase subfamily"/>
    <property type="match status" value="1"/>
</dbReference>
<organism evidence="3 4">
    <name type="scientific">Stenotrophomonas rhizophila</name>
    <dbReference type="NCBI Taxonomy" id="216778"/>
    <lineage>
        <taxon>Bacteria</taxon>
        <taxon>Pseudomonadati</taxon>
        <taxon>Pseudomonadota</taxon>
        <taxon>Gammaproteobacteria</taxon>
        <taxon>Lysobacterales</taxon>
        <taxon>Lysobacteraceae</taxon>
        <taxon>Stenotrophomonas</taxon>
    </lineage>
</organism>
<accession>A0A498CGR3</accession>
<dbReference type="AlphaFoldDB" id="A0A498CGR3"/>
<dbReference type="InterPro" id="IPR012939">
    <property type="entry name" value="Glyco_hydro_92"/>
</dbReference>
<dbReference type="InterPro" id="IPR041371">
    <property type="entry name" value="GH92_N"/>
</dbReference>
<dbReference type="SUPFAM" id="SSF48208">
    <property type="entry name" value="Six-hairpin glycosidases"/>
    <property type="match status" value="1"/>
</dbReference>
<reference evidence="3 4" key="1">
    <citation type="submission" date="2018-10" db="EMBL/GenBank/DDBJ databases">
        <title>Comparative analysis of microorganisms from saline springs in Andes Mountain Range, Colombia.</title>
        <authorList>
            <person name="Rubin E."/>
        </authorList>
    </citation>
    <scope>NUCLEOTIDE SEQUENCE [LARGE SCALE GENOMIC DNA]</scope>
    <source>
        <strain evidence="3 4">USBA GBX 843</strain>
    </source>
</reference>
<evidence type="ECO:0000313" key="3">
    <source>
        <dbReference type="EMBL" id="RLK57209.1"/>
    </source>
</evidence>